<dbReference type="RefSeq" id="XP_031565762.1">
    <property type="nucleotide sequence ID" value="XM_031709902.1"/>
</dbReference>
<accession>A0A6P8IG83</accession>
<feature type="coiled-coil region" evidence="1">
    <location>
        <begin position="271"/>
        <end position="298"/>
    </location>
</feature>
<gene>
    <name evidence="4" type="primary">LOC116300930</name>
</gene>
<protein>
    <submittedName>
        <fullName evidence="4">Uncharacterized protein LOC116300930 isoform X1</fullName>
    </submittedName>
</protein>
<dbReference type="PANTHER" id="PTHR24413">
    <property type="entry name" value="SPECKLE-TYPE POZ PROTEIN"/>
    <property type="match status" value="1"/>
</dbReference>
<evidence type="ECO:0000256" key="1">
    <source>
        <dbReference type="SAM" id="Coils"/>
    </source>
</evidence>
<evidence type="ECO:0000313" key="3">
    <source>
        <dbReference type="Proteomes" id="UP000515163"/>
    </source>
</evidence>
<dbReference type="InParanoid" id="A0A6P8IG83"/>
<name>A0A6P8IG83_ACTTE</name>
<proteinExistence type="predicted"/>
<dbReference type="SMART" id="SM00225">
    <property type="entry name" value="BTB"/>
    <property type="match status" value="1"/>
</dbReference>
<dbReference type="InterPro" id="IPR011333">
    <property type="entry name" value="SKP1/BTB/POZ_sf"/>
</dbReference>
<dbReference type="InterPro" id="IPR000210">
    <property type="entry name" value="BTB/POZ_dom"/>
</dbReference>
<sequence>MALAQNTNSLADDKVQQTIKEQLNSIINQLKNTGLVVHVLQNKVVIAKEPEDEVFTVVDGEDARKFVNNPRYADKIICVDDQKFYCHSSYLVLRSEYFRALFQGDFIETQMDVVSIELPTPGNFEPILQFLYTGIAEEKDAIFQEQEIFRVISNSDFLGIKELTAKAVSVFAHKWRVLSKSTMFRRSVIDYTFLDSVLDYGTKNALFKNGEKLKLLVLWDEEGDQSFTETNRLIVEHKCLEEATISDLEWGMKINPDLFSKIDSLLLKGVFNRALSDAQRVREENRQNEEKIQRLTQCVRFLRSQLDEVSCNRCRARLPRAALKTRTCVMMQHSGSYLVNQGWTCCGELLKRSRGCKPVSLSRHRIHSQ</sequence>
<dbReference type="Proteomes" id="UP000515163">
    <property type="component" value="Unplaced"/>
</dbReference>
<dbReference type="SUPFAM" id="SSF54695">
    <property type="entry name" value="POZ domain"/>
    <property type="match status" value="1"/>
</dbReference>
<evidence type="ECO:0000313" key="4">
    <source>
        <dbReference type="RefSeq" id="XP_031565762.1"/>
    </source>
</evidence>
<keyword evidence="3" id="KW-1185">Reference proteome</keyword>
<feature type="domain" description="BTB" evidence="2">
    <location>
        <begin position="73"/>
        <end position="140"/>
    </location>
</feature>
<dbReference type="Pfam" id="PF00651">
    <property type="entry name" value="BTB"/>
    <property type="match status" value="1"/>
</dbReference>
<dbReference type="OrthoDB" id="409642at2759"/>
<keyword evidence="1" id="KW-0175">Coiled coil</keyword>
<dbReference type="CDD" id="cd18186">
    <property type="entry name" value="BTB_POZ_ZBTB_KLHL-like"/>
    <property type="match status" value="1"/>
</dbReference>
<dbReference type="Gene3D" id="3.30.710.10">
    <property type="entry name" value="Potassium Channel Kv1.1, Chain A"/>
    <property type="match status" value="1"/>
</dbReference>
<dbReference type="GeneID" id="116300930"/>
<dbReference type="PROSITE" id="PS50097">
    <property type="entry name" value="BTB"/>
    <property type="match status" value="1"/>
</dbReference>
<organism evidence="3 4">
    <name type="scientific">Actinia tenebrosa</name>
    <name type="common">Australian red waratah sea anemone</name>
    <dbReference type="NCBI Taxonomy" id="6105"/>
    <lineage>
        <taxon>Eukaryota</taxon>
        <taxon>Metazoa</taxon>
        <taxon>Cnidaria</taxon>
        <taxon>Anthozoa</taxon>
        <taxon>Hexacorallia</taxon>
        <taxon>Actiniaria</taxon>
        <taxon>Actiniidae</taxon>
        <taxon>Actinia</taxon>
    </lineage>
</organism>
<dbReference type="KEGG" id="aten:116300930"/>
<reference evidence="4" key="1">
    <citation type="submission" date="2025-08" db="UniProtKB">
        <authorList>
            <consortium name="RefSeq"/>
        </authorList>
    </citation>
    <scope>IDENTIFICATION</scope>
    <source>
        <tissue evidence="4">Tentacle</tissue>
    </source>
</reference>
<evidence type="ECO:0000259" key="2">
    <source>
        <dbReference type="PROSITE" id="PS50097"/>
    </source>
</evidence>
<dbReference type="AlphaFoldDB" id="A0A6P8IG83"/>